<dbReference type="OrthoDB" id="443402at2759"/>
<dbReference type="InterPro" id="IPR056693">
    <property type="entry name" value="DUF7791"/>
</dbReference>
<dbReference type="SUPFAM" id="SSF52540">
    <property type="entry name" value="P-loop containing nucleoside triphosphate hydrolases"/>
    <property type="match status" value="1"/>
</dbReference>
<keyword evidence="5" id="KW-1185">Reference proteome</keyword>
<dbReference type="PANTHER" id="PTHR10039:SF5">
    <property type="entry name" value="NACHT DOMAIN-CONTAINING PROTEIN"/>
    <property type="match status" value="1"/>
</dbReference>
<dbReference type="EMBL" id="KZ613740">
    <property type="protein sequence ID" value="PMD67536.1"/>
    <property type="molecule type" value="Genomic_DNA"/>
</dbReference>
<dbReference type="InParanoid" id="A0A2J6TWX9"/>
<dbReference type="Gene3D" id="3.40.50.300">
    <property type="entry name" value="P-loop containing nucleotide triphosphate hydrolases"/>
    <property type="match status" value="1"/>
</dbReference>
<dbReference type="AlphaFoldDB" id="A0A2J6TWX9"/>
<dbReference type="Proteomes" id="UP000235371">
    <property type="component" value="Unassembled WGS sequence"/>
</dbReference>
<evidence type="ECO:0000259" key="3">
    <source>
        <dbReference type="Pfam" id="PF25053"/>
    </source>
</evidence>
<proteinExistence type="predicted"/>
<sequence>MVLDALSAVSLAATIVQFVDFSSKIVSKGYHLHRSAEGVLPENARLGYVIADLKDLNTKLQCHERLGCLTRDEQALEDLSSQCSALATELLERLEKLKVEQHAKNRKWKSFRQALKVVWSKEALDQMAATLSDYRSQLELHVLLSLRENHDFSTVEQAKGFDKLESSQKHIIRLLQARQTPFSEEFRIQNEIVARFHEDNKFHITAEHEKTRAEIIKVVKESRLISCEPCLTIPSSEKSAEDEKRSQMEDAILDSLGFPYMNDRYHEIEDAHRKTFEWIYKLTDPGINLWGDFSHWLAHGEGIYWINGKAGSGKSTLMRYIYDDRQTTSLLNEWAGTPDGLLSAGFFFWKSGVPEQASQTGLLRSLLHTLLSQKRQLIPKVLPKDWKECQRLKSLCQSTHELRGWRPMELINLIKSLFNYLMGTRTCLFIDGLDEYNGSPTDTIRLLKDISSSNVKICVSSRPWNEFHQAFDEFPGLRLQDFTFDDISLYVNETLAADARMKTLSDEYPTEASKLVTEIITKADGVFLWVKLVVRSLLEGIGNGDSIFELGTRLQELPSDLAKLYAHMLTTVKERYRIEGWKYFQMMQAWRLLDILPAFEGSYKQPIRALVLSFGLKETSRSPNDWTPPILTEPEKKRLISRVDKRLKVCCAGLLELSDISNLAPTNEDPKVVAWNPQVKYVHRTAADFLVEAQTRFPTNSSIDFGPNSTLLRGYISQLKSHRVSIARYDSELDMRIGTILSLAYIVEKENAPLSVEYVDDFLTTLFRHVPVPSRKAHLANSSVIEHFWPRVKLIWAVRASLFRYLTVKLGLPKQLPRSPCGRSYLYYALSAEHEHVNAHKKKYLNATLMSSERIVAFLLPHSNRTDIKESWERVLFHAARYVDDYERYFMRSTRDDVGKMLLATLQLFLEFGADPSTKTRKKNLYGGDGVLVKMYNNWPVGQSKWDVERVLCFLAEDHPIEVGRIRSVIKRQRRWPRFGFLKHTTRVKQPNVDWQQYPERTWWKS</sequence>
<dbReference type="Pfam" id="PF25053">
    <property type="entry name" value="DUF7791"/>
    <property type="match status" value="1"/>
</dbReference>
<evidence type="ECO:0000313" key="4">
    <source>
        <dbReference type="EMBL" id="PMD67536.1"/>
    </source>
</evidence>
<organism evidence="4 5">
    <name type="scientific">Hyaloscypha bicolor E</name>
    <dbReference type="NCBI Taxonomy" id="1095630"/>
    <lineage>
        <taxon>Eukaryota</taxon>
        <taxon>Fungi</taxon>
        <taxon>Dikarya</taxon>
        <taxon>Ascomycota</taxon>
        <taxon>Pezizomycotina</taxon>
        <taxon>Leotiomycetes</taxon>
        <taxon>Helotiales</taxon>
        <taxon>Hyaloscyphaceae</taxon>
        <taxon>Hyaloscypha</taxon>
        <taxon>Hyaloscypha bicolor</taxon>
    </lineage>
</organism>
<accession>A0A2J6TWX9</accession>
<keyword evidence="1" id="KW-0677">Repeat</keyword>
<evidence type="ECO:0000256" key="1">
    <source>
        <dbReference type="ARBA" id="ARBA00022737"/>
    </source>
</evidence>
<dbReference type="Pfam" id="PF24883">
    <property type="entry name" value="NPHP3_N"/>
    <property type="match status" value="1"/>
</dbReference>
<dbReference type="PANTHER" id="PTHR10039">
    <property type="entry name" value="AMELOGENIN"/>
    <property type="match status" value="1"/>
</dbReference>
<protein>
    <submittedName>
        <fullName evidence="4">Uncharacterized protein</fullName>
    </submittedName>
</protein>
<evidence type="ECO:0000313" key="5">
    <source>
        <dbReference type="Proteomes" id="UP000235371"/>
    </source>
</evidence>
<dbReference type="GeneID" id="36585724"/>
<name>A0A2J6TWX9_9HELO</name>
<dbReference type="RefSeq" id="XP_024744440.1">
    <property type="nucleotide sequence ID" value="XM_024877647.1"/>
</dbReference>
<feature type="domain" description="Nephrocystin 3-like N-terminal" evidence="2">
    <location>
        <begin position="292"/>
        <end position="462"/>
    </location>
</feature>
<evidence type="ECO:0000259" key="2">
    <source>
        <dbReference type="Pfam" id="PF24883"/>
    </source>
</evidence>
<reference evidence="4 5" key="1">
    <citation type="submission" date="2016-04" db="EMBL/GenBank/DDBJ databases">
        <title>A degradative enzymes factory behind the ericoid mycorrhizal symbiosis.</title>
        <authorList>
            <consortium name="DOE Joint Genome Institute"/>
            <person name="Martino E."/>
            <person name="Morin E."/>
            <person name="Grelet G."/>
            <person name="Kuo A."/>
            <person name="Kohler A."/>
            <person name="Daghino S."/>
            <person name="Barry K."/>
            <person name="Choi C."/>
            <person name="Cichocki N."/>
            <person name="Clum A."/>
            <person name="Copeland A."/>
            <person name="Hainaut M."/>
            <person name="Haridas S."/>
            <person name="Labutti K."/>
            <person name="Lindquist E."/>
            <person name="Lipzen A."/>
            <person name="Khouja H.-R."/>
            <person name="Murat C."/>
            <person name="Ohm R."/>
            <person name="Olson A."/>
            <person name="Spatafora J."/>
            <person name="Veneault-Fourrey C."/>
            <person name="Henrissat B."/>
            <person name="Grigoriev I."/>
            <person name="Martin F."/>
            <person name="Perotto S."/>
        </authorList>
    </citation>
    <scope>NUCLEOTIDE SEQUENCE [LARGE SCALE GENOMIC DNA]</scope>
    <source>
        <strain evidence="4 5">E</strain>
    </source>
</reference>
<feature type="domain" description="DUF7791" evidence="3">
    <location>
        <begin position="573"/>
        <end position="723"/>
    </location>
</feature>
<gene>
    <name evidence="4" type="ORF">K444DRAFT_579188</name>
</gene>
<dbReference type="InterPro" id="IPR027417">
    <property type="entry name" value="P-loop_NTPase"/>
</dbReference>
<dbReference type="InterPro" id="IPR056884">
    <property type="entry name" value="NPHP3-like_N"/>
</dbReference>